<accession>A0A382A2R8</accession>
<organism evidence="1">
    <name type="scientific">marine metagenome</name>
    <dbReference type="NCBI Taxonomy" id="408172"/>
    <lineage>
        <taxon>unclassified sequences</taxon>
        <taxon>metagenomes</taxon>
        <taxon>ecological metagenomes</taxon>
    </lineage>
</organism>
<gene>
    <name evidence="1" type="ORF">METZ01_LOCUS148689</name>
</gene>
<protein>
    <submittedName>
        <fullName evidence="1">Uncharacterized protein</fullName>
    </submittedName>
</protein>
<dbReference type="EMBL" id="UINC01023685">
    <property type="protein sequence ID" value="SVA95835.1"/>
    <property type="molecule type" value="Genomic_DNA"/>
</dbReference>
<evidence type="ECO:0000313" key="1">
    <source>
        <dbReference type="EMBL" id="SVA95835.1"/>
    </source>
</evidence>
<dbReference type="AlphaFoldDB" id="A0A382A2R8"/>
<proteinExistence type="predicted"/>
<reference evidence="1" key="1">
    <citation type="submission" date="2018-05" db="EMBL/GenBank/DDBJ databases">
        <authorList>
            <person name="Lanie J.A."/>
            <person name="Ng W.-L."/>
            <person name="Kazmierczak K.M."/>
            <person name="Andrzejewski T.M."/>
            <person name="Davidsen T.M."/>
            <person name="Wayne K.J."/>
            <person name="Tettelin H."/>
            <person name="Glass J.I."/>
            <person name="Rusch D."/>
            <person name="Podicherti R."/>
            <person name="Tsui H.-C.T."/>
            <person name="Winkler M.E."/>
        </authorList>
    </citation>
    <scope>NUCLEOTIDE SEQUENCE</scope>
</reference>
<name>A0A382A2R8_9ZZZZ</name>
<feature type="non-terminal residue" evidence="1">
    <location>
        <position position="1"/>
    </location>
</feature>
<sequence>VLSDLDIFVANLAISARHSFEQPAIWLREQMVYPD</sequence>